<dbReference type="EMBL" id="FQXA01000009">
    <property type="protein sequence ID" value="SHH55044.1"/>
    <property type="molecule type" value="Genomic_DNA"/>
</dbReference>
<dbReference type="PROSITE" id="PS50943">
    <property type="entry name" value="HTH_CROC1"/>
    <property type="match status" value="1"/>
</dbReference>
<dbReference type="CDD" id="cd00093">
    <property type="entry name" value="HTH_XRE"/>
    <property type="match status" value="1"/>
</dbReference>
<organism evidence="2 3">
    <name type="scientific">Stutzerimonas xanthomarina DSM 18231</name>
    <dbReference type="NCBI Taxonomy" id="1403346"/>
    <lineage>
        <taxon>Bacteria</taxon>
        <taxon>Pseudomonadati</taxon>
        <taxon>Pseudomonadota</taxon>
        <taxon>Gammaproteobacteria</taxon>
        <taxon>Pseudomonadales</taxon>
        <taxon>Pseudomonadaceae</taxon>
        <taxon>Stutzerimonas</taxon>
    </lineage>
</organism>
<name>A0A1M5TWG8_9GAMM</name>
<accession>A0A1M5TWG8</accession>
<protein>
    <recommendedName>
        <fullName evidence="1">HTH cro/C1-type domain-containing protein</fullName>
    </recommendedName>
</protein>
<dbReference type="InterPro" id="IPR001387">
    <property type="entry name" value="Cro/C1-type_HTH"/>
</dbReference>
<evidence type="ECO:0000313" key="3">
    <source>
        <dbReference type="Proteomes" id="UP000184000"/>
    </source>
</evidence>
<sequence length="471" mass="52484">MARARSLEHLLAIFACDSRCSAAFKAGFESVFSGLSASSSLTSRRYPIWPLVREHLDDVFNDCVEQYKGDWAKELLAGARLSEMARRPPLFSAVPCPKPAADGDAASAAVIVGSGFVGTKTDCMPEIDWQLLNLERWDSNLTFALDSLLDPTGTPHPNAFALCGALESVRELFRLFRHFRPRLTKALMQFDALMDCRTRPQGVAYCELCWRESIRSKKLQEIDAKEGREVGALLRSDTLTEDKREVWWAQAMLLKANQYLPPTAALISKADAAELARIFKRCRVDRMTAGNLSQRYCLIHKPGSSKYHADLRYKGAFQRQISVLMGLARSDYAIDFQPPAAADMQEVRKTAYDQVHSRLHAIASKRAVSLGLREKVWLMHGEGISQSEMARRLGVSRQAISKAKKSLEALINTQHAGCYLNPLTGEAHVSERTRNNIWDGLMRGLTVVAIAKEVGLGKDTVDGLVRLMDAR</sequence>
<proteinExistence type="predicted"/>
<evidence type="ECO:0000313" key="2">
    <source>
        <dbReference type="EMBL" id="SHH55044.1"/>
    </source>
</evidence>
<evidence type="ECO:0000259" key="1">
    <source>
        <dbReference type="PROSITE" id="PS50943"/>
    </source>
</evidence>
<gene>
    <name evidence="2" type="ORF">SAMN02744645_4103</name>
</gene>
<dbReference type="Proteomes" id="UP000184000">
    <property type="component" value="Unassembled WGS sequence"/>
</dbReference>
<dbReference type="AlphaFoldDB" id="A0A1M5TWG8"/>
<reference evidence="2 3" key="1">
    <citation type="submission" date="2016-11" db="EMBL/GenBank/DDBJ databases">
        <authorList>
            <person name="Jaros S."/>
            <person name="Januszkiewicz K."/>
            <person name="Wedrychowicz H."/>
        </authorList>
    </citation>
    <scope>NUCLEOTIDE SEQUENCE [LARGE SCALE GENOMIC DNA]</scope>
    <source>
        <strain evidence="2 3">DSM 18231</strain>
    </source>
</reference>
<feature type="domain" description="HTH cro/C1-type" evidence="1">
    <location>
        <begin position="383"/>
        <end position="402"/>
    </location>
</feature>